<dbReference type="Pfam" id="PF07795">
    <property type="entry name" value="DUF1635"/>
    <property type="match status" value="1"/>
</dbReference>
<evidence type="ECO:0000313" key="3">
    <source>
        <dbReference type="Proteomes" id="UP000289340"/>
    </source>
</evidence>
<name>A0A445GP30_GLYSO</name>
<gene>
    <name evidence="2" type="ORF">D0Y65_039921</name>
</gene>
<dbReference type="AlphaFoldDB" id="A0A445GP30"/>
<dbReference type="InterPro" id="IPR012862">
    <property type="entry name" value="DUF1635"/>
</dbReference>
<protein>
    <submittedName>
        <fullName evidence="2">Uncharacterized protein</fullName>
    </submittedName>
</protein>
<reference evidence="2 3" key="1">
    <citation type="submission" date="2018-09" db="EMBL/GenBank/DDBJ databases">
        <title>A high-quality reference genome of wild soybean provides a powerful tool to mine soybean genomes.</title>
        <authorList>
            <person name="Xie M."/>
            <person name="Chung C.Y.L."/>
            <person name="Li M.-W."/>
            <person name="Wong F.-L."/>
            <person name="Chan T.-F."/>
            <person name="Lam H.-M."/>
        </authorList>
    </citation>
    <scope>NUCLEOTIDE SEQUENCE [LARGE SCALE GENOMIC DNA]</scope>
    <source>
        <strain evidence="3">cv. W05</strain>
        <tissue evidence="2">Hypocotyl of etiolated seedlings</tissue>
    </source>
</reference>
<organism evidence="2 3">
    <name type="scientific">Glycine soja</name>
    <name type="common">Wild soybean</name>
    <dbReference type="NCBI Taxonomy" id="3848"/>
    <lineage>
        <taxon>Eukaryota</taxon>
        <taxon>Viridiplantae</taxon>
        <taxon>Streptophyta</taxon>
        <taxon>Embryophyta</taxon>
        <taxon>Tracheophyta</taxon>
        <taxon>Spermatophyta</taxon>
        <taxon>Magnoliopsida</taxon>
        <taxon>eudicotyledons</taxon>
        <taxon>Gunneridae</taxon>
        <taxon>Pentapetalae</taxon>
        <taxon>rosids</taxon>
        <taxon>fabids</taxon>
        <taxon>Fabales</taxon>
        <taxon>Fabaceae</taxon>
        <taxon>Papilionoideae</taxon>
        <taxon>50 kb inversion clade</taxon>
        <taxon>NPAAA clade</taxon>
        <taxon>indigoferoid/millettioid clade</taxon>
        <taxon>Phaseoleae</taxon>
        <taxon>Glycine</taxon>
        <taxon>Glycine subgen. Soja</taxon>
    </lineage>
</organism>
<dbReference type="EMBL" id="QZWG01000015">
    <property type="protein sequence ID" value="RZB62979.1"/>
    <property type="molecule type" value="Genomic_DNA"/>
</dbReference>
<feature type="coiled-coil region" evidence="1">
    <location>
        <begin position="15"/>
        <end position="63"/>
    </location>
</feature>
<proteinExistence type="predicted"/>
<comment type="caution">
    <text evidence="2">The sequence shown here is derived from an EMBL/GenBank/DDBJ whole genome shotgun (WGS) entry which is preliminary data.</text>
</comment>
<keyword evidence="1" id="KW-0175">Coiled coil</keyword>
<evidence type="ECO:0000256" key="1">
    <source>
        <dbReference type="SAM" id="Coils"/>
    </source>
</evidence>
<keyword evidence="3" id="KW-1185">Reference proteome</keyword>
<dbReference type="PANTHER" id="PTHR33431:SF12">
    <property type="entry name" value="HIGH MOBILITY GROUP BOX PROTEIN, PUTATIVE (DUF1635)-RELATED"/>
    <property type="match status" value="1"/>
</dbReference>
<evidence type="ECO:0000313" key="2">
    <source>
        <dbReference type="EMBL" id="RZB62979.1"/>
    </source>
</evidence>
<sequence length="276" mass="30570">MENPSGSIFSYHESCDELRQKLLATTLELETMENVKRELMNLLKMAYQERDEARQELQKLVKKLTPPALFEVPSMMMIHAPTKANSSITESNSTSHVSSSVDSLLDSVSPPEFSNMNNINVDSHNLGGYLKQPSVQNNLCVSQKRTCDVGDEVIEYIAKGKVLPQKGNLLKAVMDAGPLLQTLLVAGPLPTWRNPPPLQNIKIPPLNVQDFASNNNNVNTLNSLKKPMLAPSHYSTQPTTLNVSVVNNSFQMTSNATCKNLAPSRIPQSHQHLLRN</sequence>
<accession>A0A445GP30</accession>
<dbReference type="Gramene" id="XM_028349086.1">
    <property type="protein sequence ID" value="XP_028204887.1"/>
    <property type="gene ID" value="LOC114388546"/>
</dbReference>
<dbReference type="PANTHER" id="PTHR33431">
    <property type="entry name" value="ENABLED-LIKE PROTEIN (DUF1635)"/>
    <property type="match status" value="1"/>
</dbReference>
<dbReference type="Proteomes" id="UP000289340">
    <property type="component" value="Chromosome 15"/>
</dbReference>